<keyword evidence="4" id="KW-1185">Reference proteome</keyword>
<dbReference type="InterPro" id="IPR028098">
    <property type="entry name" value="Glyco_trans_4-like_N"/>
</dbReference>
<evidence type="ECO:0000313" key="3">
    <source>
        <dbReference type="EMBL" id="MBM6919731.1"/>
    </source>
</evidence>
<dbReference type="GO" id="GO:0016758">
    <property type="term" value="F:hexosyltransferase activity"/>
    <property type="evidence" value="ECO:0007669"/>
    <property type="project" value="TreeGrafter"/>
</dbReference>
<dbReference type="RefSeq" id="WP_204443790.1">
    <property type="nucleotide sequence ID" value="NZ_JACJKY010000001.1"/>
</dbReference>
<evidence type="ECO:0000259" key="2">
    <source>
        <dbReference type="Pfam" id="PF13439"/>
    </source>
</evidence>
<dbReference type="SUPFAM" id="SSF53756">
    <property type="entry name" value="UDP-Glycosyltransferase/glycogen phosphorylase"/>
    <property type="match status" value="1"/>
</dbReference>
<dbReference type="Pfam" id="PF13439">
    <property type="entry name" value="Glyco_transf_4"/>
    <property type="match status" value="1"/>
</dbReference>
<evidence type="ECO:0000313" key="4">
    <source>
        <dbReference type="Proteomes" id="UP000774750"/>
    </source>
</evidence>
<dbReference type="Pfam" id="PF00534">
    <property type="entry name" value="Glycos_transf_1"/>
    <property type="match status" value="1"/>
</dbReference>
<dbReference type="Proteomes" id="UP000774750">
    <property type="component" value="Unassembled WGS sequence"/>
</dbReference>
<gene>
    <name evidence="3" type="ORF">H6A12_00925</name>
</gene>
<dbReference type="PANTHER" id="PTHR45947:SF3">
    <property type="entry name" value="SULFOQUINOVOSYL TRANSFERASE SQD2"/>
    <property type="match status" value="1"/>
</dbReference>
<dbReference type="AlphaFoldDB" id="A0A938X5T5"/>
<proteinExistence type="predicted"/>
<feature type="domain" description="Glycosyltransferase subfamily 4-like N-terminal" evidence="2">
    <location>
        <begin position="14"/>
        <end position="184"/>
    </location>
</feature>
<dbReference type="InterPro" id="IPR050194">
    <property type="entry name" value="Glycosyltransferase_grp1"/>
</dbReference>
<evidence type="ECO:0000259" key="1">
    <source>
        <dbReference type="Pfam" id="PF00534"/>
    </source>
</evidence>
<reference evidence="3" key="2">
    <citation type="journal article" date="2021" name="Sci. Rep.">
        <title>The distribution of antibiotic resistance genes in chicken gut microbiota commensals.</title>
        <authorList>
            <person name="Juricova H."/>
            <person name="Matiasovicova J."/>
            <person name="Kubasova T."/>
            <person name="Cejkova D."/>
            <person name="Rychlik I."/>
        </authorList>
    </citation>
    <scope>NUCLEOTIDE SEQUENCE</scope>
    <source>
        <strain evidence="3">An559</strain>
    </source>
</reference>
<dbReference type="InterPro" id="IPR001296">
    <property type="entry name" value="Glyco_trans_1"/>
</dbReference>
<feature type="domain" description="Glycosyl transferase family 1" evidence="1">
    <location>
        <begin position="198"/>
        <end position="336"/>
    </location>
</feature>
<comment type="caution">
    <text evidence="3">The sequence shown here is derived from an EMBL/GenBank/DDBJ whole genome shotgun (WGS) entry which is preliminary data.</text>
</comment>
<sequence length="403" mass="45565">MKIALFTETYLPYINGVVTHVKALHDGLEKLGHEVLVVTVDTHAHHHYIKDGVLYCPAKELKKIYNFGLAAPLSGKRYRMMKHFKPDIIHIHQEFGIGLSGALIAKQLRIPLVYTLHTMYDDYLYYIVPQKMIPLLKRISHRYFKFLAKSANALTGPSKKVQEYFDMCGVNKSVNVVPNPVELDVFNPSSLNREKIASIRAQYGIQPEDTVVCFCGRLGKEKSVDVLLDYWAETVKPDDHLKLMILGGGPSLPELQAQAKALHIEEQVIFTDAIQHEDLPEYYGACQLYVTASLSDTNSISMKEAMATGLPVVHIKDPLNAGQVVDGVNGYIYENAEQMYSIFKKYQAMTPEEKEALTASVINSVKIYGCEALAEYLVGVYEDAKKEKEQKHIKHRRRVKRHG</sequence>
<dbReference type="EMBL" id="JACJKY010000001">
    <property type="protein sequence ID" value="MBM6919731.1"/>
    <property type="molecule type" value="Genomic_DNA"/>
</dbReference>
<dbReference type="Gene3D" id="3.40.50.2000">
    <property type="entry name" value="Glycogen Phosphorylase B"/>
    <property type="match status" value="2"/>
</dbReference>
<name>A0A938X5T5_9FIRM</name>
<reference evidence="3" key="1">
    <citation type="submission" date="2020-08" db="EMBL/GenBank/DDBJ databases">
        <authorList>
            <person name="Cejkova D."/>
            <person name="Kubasova T."/>
            <person name="Jahodarova E."/>
            <person name="Rychlik I."/>
        </authorList>
    </citation>
    <scope>NUCLEOTIDE SEQUENCE</scope>
    <source>
        <strain evidence="3">An559</strain>
    </source>
</reference>
<protein>
    <submittedName>
        <fullName evidence="3">Glycosyltransferase</fullName>
    </submittedName>
</protein>
<organism evidence="3 4">
    <name type="scientific">Merdimmobilis hominis</name>
    <dbReference type="NCBI Taxonomy" id="2897707"/>
    <lineage>
        <taxon>Bacteria</taxon>
        <taxon>Bacillati</taxon>
        <taxon>Bacillota</taxon>
        <taxon>Clostridia</taxon>
        <taxon>Eubacteriales</taxon>
        <taxon>Oscillospiraceae</taxon>
        <taxon>Merdimmobilis</taxon>
    </lineage>
</organism>
<accession>A0A938X5T5</accession>
<dbReference type="PANTHER" id="PTHR45947">
    <property type="entry name" value="SULFOQUINOVOSYL TRANSFERASE SQD2"/>
    <property type="match status" value="1"/>
</dbReference>